<dbReference type="EMBL" id="JAHBCL010000002">
    <property type="protein sequence ID" value="MBS7525361.1"/>
    <property type="molecule type" value="Genomic_DNA"/>
</dbReference>
<proteinExistence type="predicted"/>
<evidence type="ECO:0000256" key="3">
    <source>
        <dbReference type="SAM" id="Phobius"/>
    </source>
</evidence>
<dbReference type="PANTHER" id="PTHR32347:SF23">
    <property type="entry name" value="BLL5650 PROTEIN"/>
    <property type="match status" value="1"/>
</dbReference>
<evidence type="ECO:0000256" key="2">
    <source>
        <dbReference type="ARBA" id="ARBA00023054"/>
    </source>
</evidence>
<accession>A0ABS5PLA3</accession>
<name>A0ABS5PLA3_9FIRM</name>
<evidence type="ECO:0000256" key="1">
    <source>
        <dbReference type="ARBA" id="ARBA00004196"/>
    </source>
</evidence>
<keyword evidence="3" id="KW-0472">Membrane</keyword>
<organism evidence="4 5">
    <name type="scientific">Fusibacter paucivorans</name>
    <dbReference type="NCBI Taxonomy" id="76009"/>
    <lineage>
        <taxon>Bacteria</taxon>
        <taxon>Bacillati</taxon>
        <taxon>Bacillota</taxon>
        <taxon>Clostridia</taxon>
        <taxon>Eubacteriales</taxon>
        <taxon>Eubacteriales Family XII. Incertae Sedis</taxon>
        <taxon>Fusibacter</taxon>
    </lineage>
</organism>
<dbReference type="RefSeq" id="WP_213235145.1">
    <property type="nucleotide sequence ID" value="NZ_JAHBCL010000002.1"/>
</dbReference>
<dbReference type="Gene3D" id="2.40.50.100">
    <property type="match status" value="1"/>
</dbReference>
<comment type="caution">
    <text evidence="4">The sequence shown here is derived from an EMBL/GenBank/DDBJ whole genome shotgun (WGS) entry which is preliminary data.</text>
</comment>
<protein>
    <submittedName>
        <fullName evidence="4">HlyD family efflux transporter periplasmic adaptor subunit</fullName>
    </submittedName>
</protein>
<dbReference type="PANTHER" id="PTHR32347">
    <property type="entry name" value="EFFLUX SYSTEM COMPONENT YKNX-RELATED"/>
    <property type="match status" value="1"/>
</dbReference>
<sequence length="296" mass="32320">MSNTIFRKNSLDQISSPEHLSEYVKITGTGVWSLLVGSIILLCAIGLWAVFGDIPNTINANGVIFPQNGVIATIPVTGGRINDIRVKVGDYVEAGQIIAVIDQEELVDAILAYQNSDEIDEATLQSLYSNYERQAILYAPVSGTVIYARNTNETVSDTEPVARIVKQSQYADNQQVVCYVPSATAKRLKEGMAVQVSPDFASREEYGYIYGHITSIGAYPVTKSGILASLGSEQYAEDLWSGTNAVEVRMTLAVDADAQNKLKWSNPKGASLSLGIGTYTNIQIVLKHYHPYELIF</sequence>
<dbReference type="InterPro" id="IPR050465">
    <property type="entry name" value="UPF0194_transport"/>
</dbReference>
<evidence type="ECO:0000313" key="5">
    <source>
        <dbReference type="Proteomes" id="UP000746471"/>
    </source>
</evidence>
<keyword evidence="5" id="KW-1185">Reference proteome</keyword>
<comment type="subcellular location">
    <subcellularLocation>
        <location evidence="1">Cell envelope</location>
    </subcellularLocation>
</comment>
<dbReference type="InterPro" id="IPR011053">
    <property type="entry name" value="Single_hybrid_motif"/>
</dbReference>
<gene>
    <name evidence="4" type="ORF">KHM83_01575</name>
</gene>
<dbReference type="PRINTS" id="PR01490">
    <property type="entry name" value="RTXTOXIND"/>
</dbReference>
<dbReference type="Proteomes" id="UP000746471">
    <property type="component" value="Unassembled WGS sequence"/>
</dbReference>
<keyword evidence="3" id="KW-0812">Transmembrane</keyword>
<keyword evidence="3" id="KW-1133">Transmembrane helix</keyword>
<keyword evidence="2" id="KW-0175">Coiled coil</keyword>
<dbReference type="SUPFAM" id="SSF51230">
    <property type="entry name" value="Single hybrid motif"/>
    <property type="match status" value="1"/>
</dbReference>
<reference evidence="4 5" key="1">
    <citation type="submission" date="2021-05" db="EMBL/GenBank/DDBJ databases">
        <title>Fusibacter ferrireducens sp. nov., an anaerobic, sulfur- and Fe-reducing bacterium isolated from the mangrove sediment.</title>
        <authorList>
            <person name="Qiu D."/>
        </authorList>
    </citation>
    <scope>NUCLEOTIDE SEQUENCE [LARGE SCALE GENOMIC DNA]</scope>
    <source>
        <strain evidence="4 5">DSM 12116</strain>
    </source>
</reference>
<feature type="transmembrane region" description="Helical" evidence="3">
    <location>
        <begin position="31"/>
        <end position="51"/>
    </location>
</feature>
<evidence type="ECO:0000313" key="4">
    <source>
        <dbReference type="EMBL" id="MBS7525361.1"/>
    </source>
</evidence>